<proteinExistence type="predicted"/>
<accession>A0A929KY32</accession>
<name>A0A929KY32_9SPHI</name>
<sequence length="209" mass="23315">MKTNNRLLNLISSITNIAWYLNIIYISFGLIALLVLFVVDDHVTTALATVKFREGPPLAAKTLKHIAPQASSAVIFPKGAGITISLATSPTIVIFFLTVTAIFATLTTGIIKNLRKIFDAIKHNQPFHMSVVKSLKSIALLLACITPLHLLYIYCSYMIYQDTIVDFDKQMKMVWSDNFIGPILGAVIYIIADIFKYGLELKKETEEFV</sequence>
<keyword evidence="1" id="KW-1133">Transmembrane helix</keyword>
<keyword evidence="1" id="KW-0812">Transmembrane</keyword>
<feature type="transmembrane region" description="Helical" evidence="1">
    <location>
        <begin position="135"/>
        <end position="159"/>
    </location>
</feature>
<dbReference type="EMBL" id="JADFFL010000004">
    <property type="protein sequence ID" value="MBE9662578.1"/>
    <property type="molecule type" value="Genomic_DNA"/>
</dbReference>
<dbReference type="InterPro" id="IPR021354">
    <property type="entry name" value="DUF2975"/>
</dbReference>
<keyword evidence="1" id="KW-0472">Membrane</keyword>
<keyword evidence="3" id="KW-1185">Reference proteome</keyword>
<evidence type="ECO:0000313" key="3">
    <source>
        <dbReference type="Proteomes" id="UP000622475"/>
    </source>
</evidence>
<dbReference type="Pfam" id="PF11188">
    <property type="entry name" value="DUF2975"/>
    <property type="match status" value="1"/>
</dbReference>
<evidence type="ECO:0000313" key="2">
    <source>
        <dbReference type="EMBL" id="MBE9662578.1"/>
    </source>
</evidence>
<feature type="transmembrane region" description="Helical" evidence="1">
    <location>
        <begin position="92"/>
        <end position="114"/>
    </location>
</feature>
<gene>
    <name evidence="2" type="ORF">IRJ16_11855</name>
</gene>
<reference evidence="2" key="1">
    <citation type="submission" date="2020-10" db="EMBL/GenBank/DDBJ databases">
        <title>Mucilaginibacter mali sp. nov., isolated from rhizosphere soil of apple orchard.</title>
        <authorList>
            <person name="Lee J.-S."/>
            <person name="Kim H.S."/>
            <person name="Kim J.-S."/>
        </authorList>
    </citation>
    <scope>NUCLEOTIDE SEQUENCE</scope>
    <source>
        <strain evidence="2">KCTC 22746</strain>
    </source>
</reference>
<dbReference type="Proteomes" id="UP000622475">
    <property type="component" value="Unassembled WGS sequence"/>
</dbReference>
<feature type="transmembrane region" description="Helical" evidence="1">
    <location>
        <begin position="20"/>
        <end position="39"/>
    </location>
</feature>
<organism evidence="2 3">
    <name type="scientific">Mucilaginibacter myungsuensis</name>
    <dbReference type="NCBI Taxonomy" id="649104"/>
    <lineage>
        <taxon>Bacteria</taxon>
        <taxon>Pseudomonadati</taxon>
        <taxon>Bacteroidota</taxon>
        <taxon>Sphingobacteriia</taxon>
        <taxon>Sphingobacteriales</taxon>
        <taxon>Sphingobacteriaceae</taxon>
        <taxon>Mucilaginibacter</taxon>
    </lineage>
</organism>
<protein>
    <submittedName>
        <fullName evidence="2">DUF2975 domain-containing protein</fullName>
    </submittedName>
</protein>
<evidence type="ECO:0000256" key="1">
    <source>
        <dbReference type="SAM" id="Phobius"/>
    </source>
</evidence>
<dbReference type="RefSeq" id="WP_194111794.1">
    <property type="nucleotide sequence ID" value="NZ_JADFFL010000004.1"/>
</dbReference>
<feature type="transmembrane region" description="Helical" evidence="1">
    <location>
        <begin position="179"/>
        <end position="199"/>
    </location>
</feature>
<dbReference type="AlphaFoldDB" id="A0A929KY32"/>
<comment type="caution">
    <text evidence="2">The sequence shown here is derived from an EMBL/GenBank/DDBJ whole genome shotgun (WGS) entry which is preliminary data.</text>
</comment>